<feature type="non-terminal residue" evidence="2">
    <location>
        <position position="85"/>
    </location>
</feature>
<accession>X1VHQ3</accession>
<feature type="domain" description="Two component regulator three Y" evidence="1">
    <location>
        <begin position="44"/>
        <end position="85"/>
    </location>
</feature>
<dbReference type="Pfam" id="PF07495">
    <property type="entry name" value="Y_Y_Y"/>
    <property type="match status" value="1"/>
</dbReference>
<protein>
    <recommendedName>
        <fullName evidence="1">Two component regulator three Y domain-containing protein</fullName>
    </recommendedName>
</protein>
<feature type="non-terminal residue" evidence="2">
    <location>
        <position position="1"/>
    </location>
</feature>
<reference evidence="2" key="1">
    <citation type="journal article" date="2014" name="Front. Microbiol.">
        <title>High frequency of phylogenetically diverse reductive dehalogenase-homologous genes in deep subseafloor sedimentary metagenomes.</title>
        <authorList>
            <person name="Kawai M."/>
            <person name="Futagami T."/>
            <person name="Toyoda A."/>
            <person name="Takaki Y."/>
            <person name="Nishi S."/>
            <person name="Hori S."/>
            <person name="Arai W."/>
            <person name="Tsubouchi T."/>
            <person name="Morono Y."/>
            <person name="Uchiyama I."/>
            <person name="Ito T."/>
            <person name="Fujiyama A."/>
            <person name="Inagaki F."/>
            <person name="Takami H."/>
        </authorList>
    </citation>
    <scope>NUCLEOTIDE SEQUENCE</scope>
    <source>
        <strain evidence="2">Expedition CK06-06</strain>
    </source>
</reference>
<gene>
    <name evidence="2" type="ORF">S12H4_62343</name>
</gene>
<sequence length="85" mass="9952">SIIFHGTYYDNNSLPAIIQPETLIPVLPYKYNSLVFEFSAPVNEDNSPMLFSYYLEGYEKDWSGWSTDTKKEYTNLHEGSYKFHV</sequence>
<comment type="caution">
    <text evidence="2">The sequence shown here is derived from an EMBL/GenBank/DDBJ whole genome shotgun (WGS) entry which is preliminary data.</text>
</comment>
<evidence type="ECO:0000259" key="1">
    <source>
        <dbReference type="Pfam" id="PF07495"/>
    </source>
</evidence>
<organism evidence="2">
    <name type="scientific">marine sediment metagenome</name>
    <dbReference type="NCBI Taxonomy" id="412755"/>
    <lineage>
        <taxon>unclassified sequences</taxon>
        <taxon>metagenomes</taxon>
        <taxon>ecological metagenomes</taxon>
    </lineage>
</organism>
<dbReference type="InterPro" id="IPR013783">
    <property type="entry name" value="Ig-like_fold"/>
</dbReference>
<evidence type="ECO:0000313" key="2">
    <source>
        <dbReference type="EMBL" id="GAJ18012.1"/>
    </source>
</evidence>
<dbReference type="Gene3D" id="2.60.40.10">
    <property type="entry name" value="Immunoglobulins"/>
    <property type="match status" value="1"/>
</dbReference>
<dbReference type="EMBL" id="BARW01041780">
    <property type="protein sequence ID" value="GAJ18012.1"/>
    <property type="molecule type" value="Genomic_DNA"/>
</dbReference>
<name>X1VHQ3_9ZZZZ</name>
<proteinExistence type="predicted"/>
<dbReference type="InterPro" id="IPR011123">
    <property type="entry name" value="Y_Y_Y"/>
</dbReference>
<dbReference type="AlphaFoldDB" id="X1VHQ3"/>